<dbReference type="EMBL" id="JAJAGQ010000005">
    <property type="protein sequence ID" value="KAJ8562190.1"/>
    <property type="molecule type" value="Genomic_DNA"/>
</dbReference>
<sequence length="116" mass="13319">MTSCRLGSLRCLEKRVLDILDMPPIIVQGQLFHNMMMIEVKNVFSTEDERLLLDLEELAFEHVPEPSQSQRSNELFYTQTPKADMGQSSRGNVESRNVDMKKELESFGVHVDSKFA</sequence>
<feature type="region of interest" description="Disordered" evidence="1">
    <location>
        <begin position="63"/>
        <end position="95"/>
    </location>
</feature>
<evidence type="ECO:0000256" key="1">
    <source>
        <dbReference type="SAM" id="MobiDB-lite"/>
    </source>
</evidence>
<proteinExistence type="predicted"/>
<dbReference type="OrthoDB" id="1328470at2759"/>
<keyword evidence="3" id="KW-1185">Reference proteome</keyword>
<accession>A0A9Q1RLE9</accession>
<evidence type="ECO:0000313" key="3">
    <source>
        <dbReference type="Proteomes" id="UP001152561"/>
    </source>
</evidence>
<gene>
    <name evidence="2" type="ORF">K7X08_011481</name>
</gene>
<reference evidence="3" key="1">
    <citation type="journal article" date="2023" name="Proc. Natl. Acad. Sci. U.S.A.">
        <title>Genomic and structural basis for evolution of tropane alkaloid biosynthesis.</title>
        <authorList>
            <person name="Wanga Y.-J."/>
            <person name="Taina T."/>
            <person name="Yua J.-Y."/>
            <person name="Lia J."/>
            <person name="Xua B."/>
            <person name="Chenc J."/>
            <person name="D'Auriad J.C."/>
            <person name="Huanga J.-P."/>
            <person name="Huanga S.-X."/>
        </authorList>
    </citation>
    <scope>NUCLEOTIDE SEQUENCE [LARGE SCALE GENOMIC DNA]</scope>
    <source>
        <strain evidence="3">cv. KIB-2019</strain>
    </source>
</reference>
<dbReference type="AlphaFoldDB" id="A0A9Q1RLE9"/>
<feature type="compositionally biased region" description="Polar residues" evidence="1">
    <location>
        <begin position="66"/>
        <end position="95"/>
    </location>
</feature>
<name>A0A9Q1RLE9_9SOLA</name>
<organism evidence="2 3">
    <name type="scientific">Anisodus acutangulus</name>
    <dbReference type="NCBI Taxonomy" id="402998"/>
    <lineage>
        <taxon>Eukaryota</taxon>
        <taxon>Viridiplantae</taxon>
        <taxon>Streptophyta</taxon>
        <taxon>Embryophyta</taxon>
        <taxon>Tracheophyta</taxon>
        <taxon>Spermatophyta</taxon>
        <taxon>Magnoliopsida</taxon>
        <taxon>eudicotyledons</taxon>
        <taxon>Gunneridae</taxon>
        <taxon>Pentapetalae</taxon>
        <taxon>asterids</taxon>
        <taxon>lamiids</taxon>
        <taxon>Solanales</taxon>
        <taxon>Solanaceae</taxon>
        <taxon>Solanoideae</taxon>
        <taxon>Hyoscyameae</taxon>
        <taxon>Anisodus</taxon>
    </lineage>
</organism>
<protein>
    <submittedName>
        <fullName evidence="2">Uncharacterized protein</fullName>
    </submittedName>
</protein>
<evidence type="ECO:0000313" key="2">
    <source>
        <dbReference type="EMBL" id="KAJ8562190.1"/>
    </source>
</evidence>
<dbReference type="Proteomes" id="UP001152561">
    <property type="component" value="Unassembled WGS sequence"/>
</dbReference>
<comment type="caution">
    <text evidence="2">The sequence shown here is derived from an EMBL/GenBank/DDBJ whole genome shotgun (WGS) entry which is preliminary data.</text>
</comment>